<dbReference type="AlphaFoldDB" id="A0A9W8M402"/>
<name>A0A9W8M402_9FUNG</name>
<proteinExistence type="predicted"/>
<accession>A0A9W8M402</accession>
<evidence type="ECO:0000313" key="1">
    <source>
        <dbReference type="EMBL" id="KAJ2860773.1"/>
    </source>
</evidence>
<sequence>MASKLTLDSTFNFRVSIDGDTPRTVKECKLSDLTVGWIVNCVRNNAVQATILIGGVDKNEYVVYKNDEEVMKKTIRQVIEDEKFEVDTFVNNIIDCLIEDDYSLPLTDDDIDSDN</sequence>
<dbReference type="EMBL" id="JANBUY010000065">
    <property type="protein sequence ID" value="KAJ2865245.1"/>
    <property type="molecule type" value="Genomic_DNA"/>
</dbReference>
<evidence type="ECO:0000313" key="2">
    <source>
        <dbReference type="EMBL" id="KAJ2865245.1"/>
    </source>
</evidence>
<protein>
    <submittedName>
        <fullName evidence="1">Uncharacterized protein</fullName>
    </submittedName>
</protein>
<reference evidence="1" key="1">
    <citation type="submission" date="2022-07" db="EMBL/GenBank/DDBJ databases">
        <title>Phylogenomic reconstructions and comparative analyses of Kickxellomycotina fungi.</title>
        <authorList>
            <person name="Reynolds N.K."/>
            <person name="Stajich J.E."/>
            <person name="Barry K."/>
            <person name="Grigoriev I.V."/>
            <person name="Crous P."/>
            <person name="Smith M.E."/>
        </authorList>
    </citation>
    <scope>NUCLEOTIDE SEQUENCE</scope>
    <source>
        <strain evidence="1">RSA 476</strain>
    </source>
</reference>
<comment type="caution">
    <text evidence="1">The sequence shown here is derived from an EMBL/GenBank/DDBJ whole genome shotgun (WGS) entry which is preliminary data.</text>
</comment>
<organism evidence="1 3">
    <name type="scientific">Coemansia aciculifera</name>
    <dbReference type="NCBI Taxonomy" id="417176"/>
    <lineage>
        <taxon>Eukaryota</taxon>
        <taxon>Fungi</taxon>
        <taxon>Fungi incertae sedis</taxon>
        <taxon>Zoopagomycota</taxon>
        <taxon>Kickxellomycotina</taxon>
        <taxon>Kickxellomycetes</taxon>
        <taxon>Kickxellales</taxon>
        <taxon>Kickxellaceae</taxon>
        <taxon>Coemansia</taxon>
    </lineage>
</organism>
<gene>
    <name evidence="2" type="ORF">GGH94_002386</name>
    <name evidence="1" type="ORF">GGH94_005309</name>
</gene>
<evidence type="ECO:0000313" key="3">
    <source>
        <dbReference type="Proteomes" id="UP001140074"/>
    </source>
</evidence>
<keyword evidence="3" id="KW-1185">Reference proteome</keyword>
<dbReference type="EMBL" id="JANBUY010000271">
    <property type="protein sequence ID" value="KAJ2860773.1"/>
    <property type="molecule type" value="Genomic_DNA"/>
</dbReference>
<dbReference type="Proteomes" id="UP001140074">
    <property type="component" value="Unassembled WGS sequence"/>
</dbReference>